<dbReference type="AlphaFoldDB" id="A0A6J5ZKL2"/>
<dbReference type="InterPro" id="IPR002397">
    <property type="entry name" value="Cyt_P450_B"/>
</dbReference>
<comment type="similarity">
    <text evidence="1">Belongs to the cytochrome P450 family.</text>
</comment>
<dbReference type="PRINTS" id="PR00385">
    <property type="entry name" value="P450"/>
</dbReference>
<dbReference type="GO" id="GO:0004497">
    <property type="term" value="F:monooxygenase activity"/>
    <property type="evidence" value="ECO:0007669"/>
    <property type="project" value="InterPro"/>
</dbReference>
<dbReference type="PANTHER" id="PTHR46696">
    <property type="entry name" value="P450, PUTATIVE (EUROFUNG)-RELATED"/>
    <property type="match status" value="1"/>
</dbReference>
<dbReference type="GO" id="GO:0016705">
    <property type="term" value="F:oxidoreductase activity, acting on paired donors, with incorporation or reduction of molecular oxygen"/>
    <property type="evidence" value="ECO:0007669"/>
    <property type="project" value="InterPro"/>
</dbReference>
<dbReference type="SUPFAM" id="SSF48264">
    <property type="entry name" value="Cytochrome P450"/>
    <property type="match status" value="1"/>
</dbReference>
<name>A0A6J5ZKL2_9ZZZZ</name>
<dbReference type="EMBL" id="CAESAN010000043">
    <property type="protein sequence ID" value="CAB4341978.1"/>
    <property type="molecule type" value="Genomic_DNA"/>
</dbReference>
<evidence type="ECO:0000313" key="2">
    <source>
        <dbReference type="EMBL" id="CAB4341978.1"/>
    </source>
</evidence>
<proteinExistence type="inferred from homology"/>
<dbReference type="Gene3D" id="1.10.630.10">
    <property type="entry name" value="Cytochrome P450"/>
    <property type="match status" value="1"/>
</dbReference>
<dbReference type="InterPro" id="IPR036396">
    <property type="entry name" value="Cyt_P450_sf"/>
</dbReference>
<dbReference type="Pfam" id="PF00067">
    <property type="entry name" value="p450"/>
    <property type="match status" value="1"/>
</dbReference>
<protein>
    <submittedName>
        <fullName evidence="2">Unannotated protein</fullName>
    </submittedName>
</protein>
<organism evidence="2">
    <name type="scientific">freshwater metagenome</name>
    <dbReference type="NCBI Taxonomy" id="449393"/>
    <lineage>
        <taxon>unclassified sequences</taxon>
        <taxon>metagenomes</taxon>
        <taxon>ecological metagenomes</taxon>
    </lineage>
</organism>
<dbReference type="PRINTS" id="PR00359">
    <property type="entry name" value="BP450"/>
</dbReference>
<reference evidence="2" key="1">
    <citation type="submission" date="2020-05" db="EMBL/GenBank/DDBJ databases">
        <authorList>
            <person name="Chiriac C."/>
            <person name="Salcher M."/>
            <person name="Ghai R."/>
            <person name="Kavagutti S V."/>
        </authorList>
    </citation>
    <scope>NUCLEOTIDE SEQUENCE</scope>
</reference>
<dbReference type="PANTHER" id="PTHR46696:SF1">
    <property type="entry name" value="CYTOCHROME P450 YJIB-RELATED"/>
    <property type="match status" value="1"/>
</dbReference>
<dbReference type="InterPro" id="IPR001128">
    <property type="entry name" value="Cyt_P450"/>
</dbReference>
<gene>
    <name evidence="2" type="ORF">UFOPK3547_00658</name>
</gene>
<evidence type="ECO:0000256" key="1">
    <source>
        <dbReference type="ARBA" id="ARBA00010617"/>
    </source>
</evidence>
<accession>A0A6J5ZKL2</accession>
<dbReference type="GO" id="GO:0005506">
    <property type="term" value="F:iron ion binding"/>
    <property type="evidence" value="ECO:0007669"/>
    <property type="project" value="InterPro"/>
</dbReference>
<sequence>MAAGNDSTKATYCSAMHALIEHPDERAKLLADIGLVPSAVEESLRMFPAFAHFRRTATRDVEIGGRTIEEGDRVALWYISSNRDESVYDEPNRFDVERNPQHQAFGAGGRHFCLGAALARLELRLLIEETLKRYPSLEFAGPVSWVQSGFVNQIRTLPVRVAGP</sequence>
<dbReference type="GO" id="GO:0020037">
    <property type="term" value="F:heme binding"/>
    <property type="evidence" value="ECO:0007669"/>
    <property type="project" value="InterPro"/>
</dbReference>